<keyword evidence="11 13" id="KW-0902">Two-component regulatory system</keyword>
<dbReference type="InterPro" id="IPR003660">
    <property type="entry name" value="HAMP_dom"/>
</dbReference>
<dbReference type="InterPro" id="IPR017202">
    <property type="entry name" value="LiaS/VraS"/>
</dbReference>
<dbReference type="Pfam" id="PF07730">
    <property type="entry name" value="HisKA_3"/>
    <property type="match status" value="1"/>
</dbReference>
<dbReference type="SUPFAM" id="SSF55874">
    <property type="entry name" value="ATPase domain of HSP90 chaperone/DNA topoisomerase II/histidine kinase"/>
    <property type="match status" value="1"/>
</dbReference>
<dbReference type="PROSITE" id="PS50109">
    <property type="entry name" value="HIS_KIN"/>
    <property type="match status" value="1"/>
</dbReference>
<dbReference type="InterPro" id="IPR011712">
    <property type="entry name" value="Sig_transdc_His_kin_sub3_dim/P"/>
</dbReference>
<keyword evidence="3 13" id="KW-1003">Cell membrane</keyword>
<evidence type="ECO:0000256" key="15">
    <source>
        <dbReference type="SAM" id="Phobius"/>
    </source>
</evidence>
<feature type="domain" description="Histidine kinase" evidence="16">
    <location>
        <begin position="150"/>
        <end position="344"/>
    </location>
</feature>
<name>A0ABT9UYK7_9BACL</name>
<dbReference type="Gene3D" id="3.30.565.10">
    <property type="entry name" value="Histidine kinase-like ATPase, C-terminal domain"/>
    <property type="match status" value="1"/>
</dbReference>
<keyword evidence="5 13" id="KW-0808">Transferase</keyword>
<feature type="transmembrane region" description="Helical" evidence="15">
    <location>
        <begin position="48"/>
        <end position="67"/>
    </location>
</feature>
<evidence type="ECO:0000259" key="17">
    <source>
        <dbReference type="PROSITE" id="PS50885"/>
    </source>
</evidence>
<dbReference type="Pfam" id="PF02518">
    <property type="entry name" value="HATPase_c"/>
    <property type="match status" value="1"/>
</dbReference>
<dbReference type="EC" id="2.7.13.3" evidence="13"/>
<evidence type="ECO:0000313" key="19">
    <source>
        <dbReference type="Proteomes" id="UP001231362"/>
    </source>
</evidence>
<evidence type="ECO:0000256" key="6">
    <source>
        <dbReference type="ARBA" id="ARBA00022692"/>
    </source>
</evidence>
<keyword evidence="4" id="KW-0597">Phosphoprotein</keyword>
<evidence type="ECO:0000256" key="2">
    <source>
        <dbReference type="ARBA" id="ARBA00004651"/>
    </source>
</evidence>
<comment type="subcellular location">
    <subcellularLocation>
        <location evidence="2 13">Cell membrane</location>
        <topology evidence="2 13">Multi-pass membrane protein</topology>
    </subcellularLocation>
</comment>
<proteinExistence type="predicted"/>
<feature type="transmembrane region" description="Helical" evidence="15">
    <location>
        <begin position="12"/>
        <end position="36"/>
    </location>
</feature>
<evidence type="ECO:0000256" key="11">
    <source>
        <dbReference type="ARBA" id="ARBA00023012"/>
    </source>
</evidence>
<dbReference type="PANTHER" id="PTHR24421">
    <property type="entry name" value="NITRATE/NITRITE SENSOR PROTEIN NARX-RELATED"/>
    <property type="match status" value="1"/>
</dbReference>
<dbReference type="GO" id="GO:0004673">
    <property type="term" value="F:protein histidine kinase activity"/>
    <property type="evidence" value="ECO:0007669"/>
    <property type="project" value="UniProtKB-EC"/>
</dbReference>
<evidence type="ECO:0000256" key="13">
    <source>
        <dbReference type="PIRNR" id="PIRNR037431"/>
    </source>
</evidence>
<evidence type="ECO:0000256" key="10">
    <source>
        <dbReference type="ARBA" id="ARBA00022989"/>
    </source>
</evidence>
<evidence type="ECO:0000256" key="5">
    <source>
        <dbReference type="ARBA" id="ARBA00022679"/>
    </source>
</evidence>
<dbReference type="CDD" id="cd16917">
    <property type="entry name" value="HATPase_UhpB-NarQ-NarX-like"/>
    <property type="match status" value="1"/>
</dbReference>
<feature type="coiled-coil region" evidence="14">
    <location>
        <begin position="174"/>
        <end position="201"/>
    </location>
</feature>
<evidence type="ECO:0000256" key="9">
    <source>
        <dbReference type="ARBA" id="ARBA00022840"/>
    </source>
</evidence>
<evidence type="ECO:0000313" key="18">
    <source>
        <dbReference type="EMBL" id="MDQ0153762.1"/>
    </source>
</evidence>
<dbReference type="PIRSF" id="PIRSF037431">
    <property type="entry name" value="STHK_LiaS"/>
    <property type="match status" value="1"/>
</dbReference>
<evidence type="ECO:0000256" key="1">
    <source>
        <dbReference type="ARBA" id="ARBA00000085"/>
    </source>
</evidence>
<dbReference type="InterPro" id="IPR003594">
    <property type="entry name" value="HATPase_dom"/>
</dbReference>
<dbReference type="Proteomes" id="UP001231362">
    <property type="component" value="Unassembled WGS sequence"/>
</dbReference>
<reference evidence="18 19" key="1">
    <citation type="submission" date="2023-07" db="EMBL/GenBank/DDBJ databases">
        <title>Genomic Encyclopedia of Type Strains, Phase IV (KMG-IV): sequencing the most valuable type-strain genomes for metagenomic binning, comparative biology and taxonomic classification.</title>
        <authorList>
            <person name="Goeker M."/>
        </authorList>
    </citation>
    <scope>NUCLEOTIDE SEQUENCE [LARGE SCALE GENOMIC DNA]</scope>
    <source>
        <strain evidence="18 19">DSM 23948</strain>
    </source>
</reference>
<dbReference type="SMART" id="SM00387">
    <property type="entry name" value="HATPase_c"/>
    <property type="match status" value="1"/>
</dbReference>
<evidence type="ECO:0000256" key="4">
    <source>
        <dbReference type="ARBA" id="ARBA00022553"/>
    </source>
</evidence>
<dbReference type="Gene3D" id="1.20.5.1930">
    <property type="match status" value="1"/>
</dbReference>
<dbReference type="EMBL" id="JAUSTU010000001">
    <property type="protein sequence ID" value="MDQ0153762.1"/>
    <property type="molecule type" value="Genomic_DNA"/>
</dbReference>
<evidence type="ECO:0000256" key="3">
    <source>
        <dbReference type="ARBA" id="ARBA00022475"/>
    </source>
</evidence>
<keyword evidence="10 15" id="KW-1133">Transmembrane helix</keyword>
<keyword evidence="19" id="KW-1185">Reference proteome</keyword>
<dbReference type="PROSITE" id="PS50885">
    <property type="entry name" value="HAMP"/>
    <property type="match status" value="1"/>
</dbReference>
<dbReference type="InterPro" id="IPR050482">
    <property type="entry name" value="Sensor_HK_TwoCompSys"/>
</dbReference>
<evidence type="ECO:0000259" key="16">
    <source>
        <dbReference type="PROSITE" id="PS50109"/>
    </source>
</evidence>
<dbReference type="PANTHER" id="PTHR24421:SF37">
    <property type="entry name" value="SENSOR HISTIDINE KINASE NARS"/>
    <property type="match status" value="1"/>
</dbReference>
<protein>
    <recommendedName>
        <fullName evidence="13">Sensor histidine kinase</fullName>
        <ecNumber evidence="13">2.7.13.3</ecNumber>
    </recommendedName>
</protein>
<dbReference type="InterPro" id="IPR005467">
    <property type="entry name" value="His_kinase_dom"/>
</dbReference>
<dbReference type="InterPro" id="IPR036890">
    <property type="entry name" value="HATPase_C_sf"/>
</dbReference>
<keyword evidence="7 13" id="KW-0547">Nucleotide-binding</keyword>
<dbReference type="RefSeq" id="WP_307148392.1">
    <property type="nucleotide sequence ID" value="NZ_JAUSTU010000001.1"/>
</dbReference>
<comment type="caution">
    <text evidence="18">The sequence shown here is derived from an EMBL/GenBank/DDBJ whole genome shotgun (WGS) entry which is preliminary data.</text>
</comment>
<evidence type="ECO:0000256" key="7">
    <source>
        <dbReference type="ARBA" id="ARBA00022741"/>
    </source>
</evidence>
<keyword evidence="9 13" id="KW-0067">ATP-binding</keyword>
<keyword evidence="8 13" id="KW-0418">Kinase</keyword>
<keyword evidence="14" id="KW-0175">Coiled coil</keyword>
<sequence length="350" mass="39957">MKKLKSIRFWFIQTFVMMAFISTLIIFVGLQIYLVVSDSAILDIRMTLWLSLFALVVFLLVGGYFGIKGSYLIKGRLTDIHLFVSTLRSGNTTDKIPIYEKDEIGLVSEELNLLADYIQEQKQSMQRLADKKTSLAQSAHAAAVMEERQRLARDLHDVVSQQLFALGMMSSATLRLFELDREKAKEQLEEINRIAANAQGEMRALLLHLRPIQLSNERLSDGIIKLLQELKGKTNLHFQASIDDIENISKATEEHLFRIIQEALSNILRHAEAKKIKITLTEKENTIYLFIADDGKGFNPSVERIASYGLKTMRERCEEVGGVFNIRSKEKEGTYIDIRVPLTRESMKND</sequence>
<evidence type="ECO:0000256" key="14">
    <source>
        <dbReference type="SAM" id="Coils"/>
    </source>
</evidence>
<evidence type="ECO:0000256" key="12">
    <source>
        <dbReference type="ARBA" id="ARBA00023136"/>
    </source>
</evidence>
<evidence type="ECO:0000256" key="8">
    <source>
        <dbReference type="ARBA" id="ARBA00022777"/>
    </source>
</evidence>
<organism evidence="18 19">
    <name type="scientific">Anoxybacillus andreesenii</name>
    <dbReference type="NCBI Taxonomy" id="1325932"/>
    <lineage>
        <taxon>Bacteria</taxon>
        <taxon>Bacillati</taxon>
        <taxon>Bacillota</taxon>
        <taxon>Bacilli</taxon>
        <taxon>Bacillales</taxon>
        <taxon>Anoxybacillaceae</taxon>
        <taxon>Anoxybacillus</taxon>
    </lineage>
</organism>
<keyword evidence="12 13" id="KW-0472">Membrane</keyword>
<accession>A0ABT9UYK7</accession>
<gene>
    <name evidence="18" type="ORF">J2S07_000060</name>
</gene>
<feature type="domain" description="HAMP" evidence="17">
    <location>
        <begin position="71"/>
        <end position="123"/>
    </location>
</feature>
<comment type="catalytic activity">
    <reaction evidence="1 13">
        <text>ATP + protein L-histidine = ADP + protein N-phospho-L-histidine.</text>
        <dbReference type="EC" id="2.7.13.3"/>
    </reaction>
</comment>
<keyword evidence="6 15" id="KW-0812">Transmembrane</keyword>
<dbReference type="Gene3D" id="6.10.340.10">
    <property type="match status" value="1"/>
</dbReference>